<evidence type="ECO:0000313" key="3">
    <source>
        <dbReference type="Proteomes" id="UP000254978"/>
    </source>
</evidence>
<accession>A0A378THF4</accession>
<reference evidence="2 3" key="1">
    <citation type="submission" date="2018-06" db="EMBL/GenBank/DDBJ databases">
        <authorList>
            <consortium name="Pathogen Informatics"/>
            <person name="Doyle S."/>
        </authorList>
    </citation>
    <scope>NUCLEOTIDE SEQUENCE [LARGE SCALE GENOMIC DNA]</scope>
    <source>
        <strain evidence="2 3">NCTC10821</strain>
    </source>
</reference>
<name>A0A378THF4_9MYCO</name>
<keyword evidence="3" id="KW-1185">Reference proteome</keyword>
<evidence type="ECO:0000313" key="2">
    <source>
        <dbReference type="EMBL" id="STZ59597.1"/>
    </source>
</evidence>
<proteinExistence type="predicted"/>
<dbReference type="EMBL" id="UGQT01000001">
    <property type="protein sequence ID" value="STZ59597.1"/>
    <property type="molecule type" value="Genomic_DNA"/>
</dbReference>
<sequence length="167" mass="16350">MRDTEGVQSEPPAHAVRPPGTRLRTAGVLAGVSAIAVAVAVAVPSLGGDPAPAAGTVVTARSLTVTVPQNRVPLSEDELAALLGTPAELGPLGAAPRLSSCLDGLGYGSGTAVLGARPVEINGRPAVVLLLPGDDAAVAAALAVSPQCSAADTGLFAETSVRRVPAP</sequence>
<gene>
    <name evidence="2" type="ORF">NCTC10821_03134</name>
</gene>
<feature type="region of interest" description="Disordered" evidence="1">
    <location>
        <begin position="1"/>
        <end position="20"/>
    </location>
</feature>
<dbReference type="AlphaFoldDB" id="A0A378THF4"/>
<protein>
    <submittedName>
        <fullName evidence="2">Putative alanine rich protein</fullName>
    </submittedName>
</protein>
<dbReference type="Proteomes" id="UP000254978">
    <property type="component" value="Unassembled WGS sequence"/>
</dbReference>
<evidence type="ECO:0000256" key="1">
    <source>
        <dbReference type="SAM" id="MobiDB-lite"/>
    </source>
</evidence>
<organism evidence="2 3">
    <name type="scientific">Mycolicibacterium tokaiense</name>
    <dbReference type="NCBI Taxonomy" id="39695"/>
    <lineage>
        <taxon>Bacteria</taxon>
        <taxon>Bacillati</taxon>
        <taxon>Actinomycetota</taxon>
        <taxon>Actinomycetes</taxon>
        <taxon>Mycobacteriales</taxon>
        <taxon>Mycobacteriaceae</taxon>
        <taxon>Mycolicibacterium</taxon>
    </lineage>
</organism>